<dbReference type="InterPro" id="IPR047199">
    <property type="entry name" value="CorA-like"/>
</dbReference>
<comment type="similarity">
    <text evidence="2">Belongs to the CorA metal ion transporter (MIT) (TC 1.A.35) family.</text>
</comment>
<comment type="caution">
    <text evidence="8">The sequence shown here is derived from an EMBL/GenBank/DDBJ whole genome shotgun (WGS) entry which is preliminary data.</text>
</comment>
<evidence type="ECO:0000256" key="1">
    <source>
        <dbReference type="ARBA" id="ARBA00004141"/>
    </source>
</evidence>
<evidence type="ECO:0000256" key="4">
    <source>
        <dbReference type="ARBA" id="ARBA00022989"/>
    </source>
</evidence>
<evidence type="ECO:0000313" key="8">
    <source>
        <dbReference type="EMBL" id="TOZ04489.1"/>
    </source>
</evidence>
<dbReference type="AlphaFoldDB" id="A0AAJ5K4U6"/>
<gene>
    <name evidence="8" type="ORF">DIS17_05905</name>
</gene>
<evidence type="ECO:0000313" key="9">
    <source>
        <dbReference type="Proteomes" id="UP000785759"/>
    </source>
</evidence>
<dbReference type="SUPFAM" id="SSF143865">
    <property type="entry name" value="CorA soluble domain-like"/>
    <property type="match status" value="1"/>
</dbReference>
<dbReference type="RefSeq" id="WP_110139965.1">
    <property type="nucleotide sequence ID" value="NZ_CP021456.1"/>
</dbReference>
<feature type="transmembrane region" description="Helical" evidence="7">
    <location>
        <begin position="291"/>
        <end position="310"/>
    </location>
</feature>
<dbReference type="GO" id="GO:0016020">
    <property type="term" value="C:membrane"/>
    <property type="evidence" value="ECO:0007669"/>
    <property type="project" value="UniProtKB-SubCell"/>
</dbReference>
<evidence type="ECO:0000256" key="5">
    <source>
        <dbReference type="ARBA" id="ARBA00023136"/>
    </source>
</evidence>
<dbReference type="SUPFAM" id="SSF144083">
    <property type="entry name" value="Magnesium transport protein CorA, transmembrane region"/>
    <property type="match status" value="1"/>
</dbReference>
<dbReference type="InterPro" id="IPR045863">
    <property type="entry name" value="CorA_TM1_TM2"/>
</dbReference>
<protein>
    <submittedName>
        <fullName evidence="8">Magnesium transporter CorA</fullName>
    </submittedName>
</protein>
<feature type="coiled-coil region" evidence="6">
    <location>
        <begin position="134"/>
        <end position="161"/>
    </location>
</feature>
<dbReference type="PANTHER" id="PTHR47891">
    <property type="entry name" value="TRANSPORTER-RELATED"/>
    <property type="match status" value="1"/>
</dbReference>
<organism evidence="8 9">
    <name type="scientific">Levilactobacillus brevis</name>
    <name type="common">Lactobacillus brevis</name>
    <dbReference type="NCBI Taxonomy" id="1580"/>
    <lineage>
        <taxon>Bacteria</taxon>
        <taxon>Bacillati</taxon>
        <taxon>Bacillota</taxon>
        <taxon>Bacilli</taxon>
        <taxon>Lactobacillales</taxon>
        <taxon>Lactobacillaceae</taxon>
        <taxon>Levilactobacillus</taxon>
    </lineage>
</organism>
<dbReference type="InterPro" id="IPR002523">
    <property type="entry name" value="MgTranspt_CorA/ZnTranspt_ZntB"/>
</dbReference>
<name>A0AAJ5K4U6_LEVBR</name>
<feature type="transmembrane region" description="Helical" evidence="7">
    <location>
        <begin position="259"/>
        <end position="279"/>
    </location>
</feature>
<keyword evidence="4 7" id="KW-1133">Transmembrane helix</keyword>
<reference evidence="8" key="1">
    <citation type="submission" date="2018-05" db="EMBL/GenBank/DDBJ databases">
        <title>Genome Comparison of Lactic Acid Bacteria Isolated from non-Wheat Sourdough.</title>
        <authorList>
            <person name="Rice T."/>
            <person name="Axel C."/>
            <person name="Lynch K.M."/>
            <person name="Benz C."/>
            <person name="Arendt E.K."/>
            <person name="Coffey A."/>
        </authorList>
    </citation>
    <scope>NUCLEOTIDE SEQUENCE</scope>
    <source>
        <strain evidence="8">TR055</strain>
    </source>
</reference>
<dbReference type="CDD" id="cd12827">
    <property type="entry name" value="EcCorA_ZntB-like_u2"/>
    <property type="match status" value="1"/>
</dbReference>
<evidence type="ECO:0000256" key="7">
    <source>
        <dbReference type="SAM" id="Phobius"/>
    </source>
</evidence>
<keyword evidence="5 7" id="KW-0472">Membrane</keyword>
<keyword evidence="6" id="KW-0175">Coiled coil</keyword>
<sequence length="316" mass="36272">MIRSFEIKQDLLTPVPDGDYRTYDVNYVYGNNAKIISDLKNQYDFDLDEVLARDDEVVCDYVFQSSGKKFLAISFLLPELNKGLHLDNLVTPIALLIFKGKLIIVTAHRIAFISQLLTQFQLQDSSNFVVEVTLKILKTSFELMTNDLRQLKDKIDGLETSISESGPVKPVFGELLTLQKYMITLSSTYDANKKIVDFLDKHFSDIESFNRENEKIIMKLYDKIDTMNRILKLYGAYLDNFETMINNMSSFQLNSIMKVLTEISIVLTIPTMVYGLWGINVPVPFAKSDAGILAVVIISFILSVVVWLWLRRRKYL</sequence>
<dbReference type="InterPro" id="IPR045861">
    <property type="entry name" value="CorA_cytoplasmic_dom"/>
</dbReference>
<comment type="subcellular location">
    <subcellularLocation>
        <location evidence="1">Membrane</location>
        <topology evidence="1">Multi-pass membrane protein</topology>
    </subcellularLocation>
</comment>
<proteinExistence type="inferred from homology"/>
<evidence type="ECO:0000256" key="2">
    <source>
        <dbReference type="ARBA" id="ARBA00009765"/>
    </source>
</evidence>
<evidence type="ECO:0000256" key="3">
    <source>
        <dbReference type="ARBA" id="ARBA00022692"/>
    </source>
</evidence>
<dbReference type="PANTHER" id="PTHR47891:SF1">
    <property type="entry name" value="CORA-MAGNESIUM AND COBALT TRANSPORTER"/>
    <property type="match status" value="1"/>
</dbReference>
<dbReference type="Proteomes" id="UP000785759">
    <property type="component" value="Unassembled WGS sequence"/>
</dbReference>
<dbReference type="Pfam" id="PF01544">
    <property type="entry name" value="CorA"/>
    <property type="match status" value="1"/>
</dbReference>
<dbReference type="EMBL" id="QFDK01000005">
    <property type="protein sequence ID" value="TOZ04489.1"/>
    <property type="molecule type" value="Genomic_DNA"/>
</dbReference>
<evidence type="ECO:0000256" key="6">
    <source>
        <dbReference type="SAM" id="Coils"/>
    </source>
</evidence>
<keyword evidence="3 7" id="KW-0812">Transmembrane</keyword>
<accession>A0AAJ5K4U6</accession>
<dbReference type="Gene3D" id="1.20.58.340">
    <property type="entry name" value="Magnesium transport protein CorA, transmembrane region"/>
    <property type="match status" value="2"/>
</dbReference>
<dbReference type="GO" id="GO:0046873">
    <property type="term" value="F:metal ion transmembrane transporter activity"/>
    <property type="evidence" value="ECO:0007669"/>
    <property type="project" value="InterPro"/>
</dbReference>